<feature type="transmembrane region" description="Helical" evidence="2">
    <location>
        <begin position="779"/>
        <end position="806"/>
    </location>
</feature>
<feature type="transmembrane region" description="Helical" evidence="2">
    <location>
        <begin position="498"/>
        <end position="522"/>
    </location>
</feature>
<proteinExistence type="predicted"/>
<evidence type="ECO:0008006" key="5">
    <source>
        <dbReference type="Google" id="ProtNLM"/>
    </source>
</evidence>
<feature type="region of interest" description="Disordered" evidence="1">
    <location>
        <begin position="1059"/>
        <end position="1079"/>
    </location>
</feature>
<evidence type="ECO:0000256" key="2">
    <source>
        <dbReference type="SAM" id="Phobius"/>
    </source>
</evidence>
<sequence length="1156" mass="127340">MKAASSRARRKMLQWLGIRTRTHRGPLKHRWSGEEEGSYLQMYTSEGVGVYRALRGCGAAVAVVGDDSAEPRASDDPFMVTAVIDGCYMSENTVNQDGGALAAVGSTELQLIGLIASQNQAEAHAGVLFLAEGASAHISGGSVLEGNRAEVGGGVSLAMGAQLSMQDSTLQGNSAWNLGGALYTVEPAASTSLSNLSFVQNLAPNMDSVFWAQARPACANCSFVTSLFETGSQCSGLELDDLSPATSAGINVHDGSLNISTIEVVSGDDMQLWVGIYDTELRHICEVDNLTVYWDWRSNATEALLAGTTSQEYSEGHADFSELAIIGLVGQSYDLVLTTSDSSIPPLGLRVAIAPCRDGQEYDGQSICRSCPPNEIKFDNVSTSCTRHARGMRPRSVPRENQYTVAEGYWLSPSIEKCATESVVAGDVAKCFLEKVYQCDYAGACSGVPRETEGLSGVLSLTQCSEGYDHDVVLCGACEIGYEMQLDRSCAICPERKLMTYFQALGTVVGIPLFLFGCYLLWKRVEVAVLSKLAADGSSDVATIAARSNKTNNALSLFFGYMQVLGQLTLIFKRDVMPEPFLEMLEEMTFINVDFLDWMSLRCVYYTIPGSENNDIGGFPWMLTFYAVSPLLIATPVILMWRKGHFSYLTALETEIQRAETVHQNRRETRRQSQLQAILEAAKQSDNRAPSAGEAEEEDESAEEKEMHQELVKAREKKEMHVQKMSLMLTLITFLLVFIHPSVSTYMIQVFRCQHFAYQEISQYWLYLDRRVECFTPRWASMACVSCTVLLTYIAGFPLLLMYLLLGANNLKKVSIPETGRQIWVHTSNLVKSAGKWKVGEMDLTMRPQLMTAATRTIRHSIHTAAWRKPAPMDENWIGVEPLFRPHTAEQAGRPRIRMLMGSFYIDFRRPYFYWNTYEIFRKLMQTSAVIFIQLMHPWVDKDYDLFFAMIVAVIALAVHGFCQPYVHPDDNFVQLLILCNQCLIVLCFIMVRYLTSDSASYTTGVILIVIQSLMCVVIVYYVAANMFHVHKDTVVLVVHVASDSFRKKLRSSSLSGYFKSSSERSSQPPQPPAATAGEIGDGMVMQQNPVWNGVRMGSFQPGVAASTTELAMASALPSSSGGSRATTVAHADARSGDVASEDATSTAVVTDSAAY</sequence>
<evidence type="ECO:0000313" key="4">
    <source>
        <dbReference type="Proteomes" id="UP001190700"/>
    </source>
</evidence>
<dbReference type="EMBL" id="LGRX02001707">
    <property type="protein sequence ID" value="KAK3285673.1"/>
    <property type="molecule type" value="Genomic_DNA"/>
</dbReference>
<dbReference type="Proteomes" id="UP001190700">
    <property type="component" value="Unassembled WGS sequence"/>
</dbReference>
<name>A0AAE0GWV6_9CHLO</name>
<dbReference type="AlphaFoldDB" id="A0AAE0GWV6"/>
<protein>
    <recommendedName>
        <fullName evidence="5">TRP C-terminal domain-containing protein</fullName>
    </recommendedName>
</protein>
<keyword evidence="2" id="KW-0812">Transmembrane</keyword>
<feature type="compositionally biased region" description="Low complexity" evidence="1">
    <location>
        <begin position="1143"/>
        <end position="1156"/>
    </location>
</feature>
<keyword evidence="2" id="KW-0472">Membrane</keyword>
<feature type="transmembrane region" description="Helical" evidence="2">
    <location>
        <begin position="554"/>
        <end position="572"/>
    </location>
</feature>
<reference evidence="3 4" key="1">
    <citation type="journal article" date="2015" name="Genome Biol. Evol.">
        <title>Comparative Genomics of a Bacterivorous Green Alga Reveals Evolutionary Causalities and Consequences of Phago-Mixotrophic Mode of Nutrition.</title>
        <authorList>
            <person name="Burns J.A."/>
            <person name="Paasch A."/>
            <person name="Narechania A."/>
            <person name="Kim E."/>
        </authorList>
    </citation>
    <scope>NUCLEOTIDE SEQUENCE [LARGE SCALE GENOMIC DNA]</scope>
    <source>
        <strain evidence="3 4">PLY_AMNH</strain>
    </source>
</reference>
<feature type="compositionally biased region" description="Acidic residues" evidence="1">
    <location>
        <begin position="694"/>
        <end position="703"/>
    </location>
</feature>
<dbReference type="SUPFAM" id="SSF51126">
    <property type="entry name" value="Pectin lyase-like"/>
    <property type="match status" value="1"/>
</dbReference>
<feature type="compositionally biased region" description="Polar residues" evidence="1">
    <location>
        <begin position="1117"/>
        <end position="1127"/>
    </location>
</feature>
<dbReference type="PANTHER" id="PTHR11319:SF35">
    <property type="entry name" value="OUTER MEMBRANE PROTEIN PMPC-RELATED"/>
    <property type="match status" value="1"/>
</dbReference>
<organism evidence="3 4">
    <name type="scientific">Cymbomonas tetramitiformis</name>
    <dbReference type="NCBI Taxonomy" id="36881"/>
    <lineage>
        <taxon>Eukaryota</taxon>
        <taxon>Viridiplantae</taxon>
        <taxon>Chlorophyta</taxon>
        <taxon>Pyramimonadophyceae</taxon>
        <taxon>Pyramimonadales</taxon>
        <taxon>Pyramimonadaceae</taxon>
        <taxon>Cymbomonas</taxon>
    </lineage>
</organism>
<evidence type="ECO:0000256" key="1">
    <source>
        <dbReference type="SAM" id="MobiDB-lite"/>
    </source>
</evidence>
<comment type="caution">
    <text evidence="3">The sequence shown here is derived from an EMBL/GenBank/DDBJ whole genome shotgun (WGS) entry which is preliminary data.</text>
</comment>
<gene>
    <name evidence="3" type="ORF">CYMTET_6733</name>
</gene>
<accession>A0AAE0GWV6</accession>
<feature type="transmembrane region" description="Helical" evidence="2">
    <location>
        <begin position="973"/>
        <end position="995"/>
    </location>
</feature>
<feature type="region of interest" description="Disordered" evidence="1">
    <location>
        <begin position="1116"/>
        <end position="1156"/>
    </location>
</feature>
<keyword evidence="2" id="KW-1133">Transmembrane helix</keyword>
<feature type="transmembrane region" description="Helical" evidence="2">
    <location>
        <begin position="946"/>
        <end position="967"/>
    </location>
</feature>
<feature type="transmembrane region" description="Helical" evidence="2">
    <location>
        <begin position="619"/>
        <end position="641"/>
    </location>
</feature>
<dbReference type="InterPro" id="IPR011050">
    <property type="entry name" value="Pectin_lyase_fold/virulence"/>
</dbReference>
<dbReference type="PANTHER" id="PTHR11319">
    <property type="entry name" value="G PROTEIN-COUPLED RECEPTOR-RELATED"/>
    <property type="match status" value="1"/>
</dbReference>
<feature type="transmembrane region" description="Helical" evidence="2">
    <location>
        <begin position="727"/>
        <end position="748"/>
    </location>
</feature>
<keyword evidence="4" id="KW-1185">Reference proteome</keyword>
<feature type="region of interest" description="Disordered" evidence="1">
    <location>
        <begin position="683"/>
        <end position="708"/>
    </location>
</feature>
<feature type="compositionally biased region" description="Low complexity" evidence="1">
    <location>
        <begin position="1059"/>
        <end position="1068"/>
    </location>
</feature>
<feature type="transmembrane region" description="Helical" evidence="2">
    <location>
        <begin position="1002"/>
        <end position="1024"/>
    </location>
</feature>
<evidence type="ECO:0000313" key="3">
    <source>
        <dbReference type="EMBL" id="KAK3285673.1"/>
    </source>
</evidence>